<name>A0AAJ0EAF2_9PEZI</name>
<dbReference type="RefSeq" id="XP_060440551.1">
    <property type="nucleotide sequence ID" value="XM_060594719.1"/>
</dbReference>
<gene>
    <name evidence="2" type="ORF">BDP81DRAFT_475039</name>
</gene>
<evidence type="ECO:0000313" key="3">
    <source>
        <dbReference type="Proteomes" id="UP001243989"/>
    </source>
</evidence>
<comment type="caution">
    <text evidence="2">The sequence shown here is derived from an EMBL/GenBank/DDBJ whole genome shotgun (WGS) entry which is preliminary data.</text>
</comment>
<keyword evidence="3" id="KW-1185">Reference proteome</keyword>
<dbReference type="Proteomes" id="UP001243989">
    <property type="component" value="Unassembled WGS sequence"/>
</dbReference>
<feature type="compositionally biased region" description="Basic and acidic residues" evidence="1">
    <location>
        <begin position="18"/>
        <end position="36"/>
    </location>
</feature>
<dbReference type="EMBL" id="JAHMHQ010000024">
    <property type="protein sequence ID" value="KAK1624556.1"/>
    <property type="molecule type" value="Genomic_DNA"/>
</dbReference>
<proteinExistence type="predicted"/>
<accession>A0AAJ0EAF2</accession>
<dbReference type="GeneID" id="85479581"/>
<reference evidence="2" key="1">
    <citation type="submission" date="2021-06" db="EMBL/GenBank/DDBJ databases">
        <title>Comparative genomics, transcriptomics and evolutionary studies reveal genomic signatures of adaptation to plant cell wall in hemibiotrophic fungi.</title>
        <authorList>
            <consortium name="DOE Joint Genome Institute"/>
            <person name="Baroncelli R."/>
            <person name="Diaz J.F."/>
            <person name="Benocci T."/>
            <person name="Peng M."/>
            <person name="Battaglia E."/>
            <person name="Haridas S."/>
            <person name="Andreopoulos W."/>
            <person name="Labutti K."/>
            <person name="Pangilinan J."/>
            <person name="Floch G.L."/>
            <person name="Makela M.R."/>
            <person name="Henrissat B."/>
            <person name="Grigoriev I.V."/>
            <person name="Crouch J.A."/>
            <person name="De Vries R.P."/>
            <person name="Sukno S.A."/>
            <person name="Thon M.R."/>
        </authorList>
    </citation>
    <scope>NUCLEOTIDE SEQUENCE</scope>
    <source>
        <strain evidence="2">CBS 102054</strain>
    </source>
</reference>
<feature type="region of interest" description="Disordered" evidence="1">
    <location>
        <begin position="1"/>
        <end position="71"/>
    </location>
</feature>
<sequence length="168" mass="17886">MGEVGSSVQGEPDVVGVEDAKAKEALSGDVDAPHEIEADDDGAAVFGSTVSDVPQDHADVDEDPNNPAGYQLPADTALFKHDVEGLMGGFIMSDTDTASAMNAAGEDSFLGREQPLPHVPAELTEVLSKFTGSFVGFPSGSGLQDMEGNWTRDMYFRQAHTRCKKHMR</sequence>
<protein>
    <submittedName>
        <fullName evidence="2">Uncharacterized protein</fullName>
    </submittedName>
</protein>
<evidence type="ECO:0000313" key="2">
    <source>
        <dbReference type="EMBL" id="KAK1624556.1"/>
    </source>
</evidence>
<organism evidence="2 3">
    <name type="scientific">Colletotrichum phormii</name>
    <dbReference type="NCBI Taxonomy" id="359342"/>
    <lineage>
        <taxon>Eukaryota</taxon>
        <taxon>Fungi</taxon>
        <taxon>Dikarya</taxon>
        <taxon>Ascomycota</taxon>
        <taxon>Pezizomycotina</taxon>
        <taxon>Sordariomycetes</taxon>
        <taxon>Hypocreomycetidae</taxon>
        <taxon>Glomerellales</taxon>
        <taxon>Glomerellaceae</taxon>
        <taxon>Colletotrichum</taxon>
        <taxon>Colletotrichum acutatum species complex</taxon>
    </lineage>
</organism>
<dbReference type="AlphaFoldDB" id="A0AAJ0EAF2"/>
<evidence type="ECO:0000256" key="1">
    <source>
        <dbReference type="SAM" id="MobiDB-lite"/>
    </source>
</evidence>